<dbReference type="RefSeq" id="WP_070235767.1">
    <property type="nucleotide sequence ID" value="NZ_CP017478.1"/>
</dbReference>
<dbReference type="STRING" id="1850246.LPB138_02685"/>
<feature type="transmembrane region" description="Helical" evidence="1">
    <location>
        <begin position="75"/>
        <end position="94"/>
    </location>
</feature>
<evidence type="ECO:0000313" key="2">
    <source>
        <dbReference type="EMBL" id="AOW19651.1"/>
    </source>
</evidence>
<feature type="transmembrane region" description="Helical" evidence="1">
    <location>
        <begin position="106"/>
        <end position="126"/>
    </location>
</feature>
<name>A0A1D8P557_9FLAO</name>
<sequence length="164" mass="18692">MQIHGTIHSFPKEIKTLILVFLVILSIGYFTGLVFVNDTSSANPDSIQEHYLGNENDDNAQVMKFKKSEREMLTLVHNHILSLSLIFFVLALILSTTSINKKIKHFLMFEPLVSVVLTFGGIYLMWMGITWFKYIVMISGTLMTLSYISAVILIITQLFKKKLS</sequence>
<dbReference type="OrthoDB" id="1188781at2"/>
<keyword evidence="1" id="KW-0472">Membrane</keyword>
<gene>
    <name evidence="2" type="ORF">LPB138_02685</name>
</gene>
<accession>A0A1D8P557</accession>
<dbReference type="KEGG" id="lul:LPB138_02685"/>
<evidence type="ECO:0000313" key="3">
    <source>
        <dbReference type="Proteomes" id="UP000176050"/>
    </source>
</evidence>
<dbReference type="EMBL" id="CP017478">
    <property type="protein sequence ID" value="AOW19651.1"/>
    <property type="molecule type" value="Genomic_DNA"/>
</dbReference>
<proteinExistence type="predicted"/>
<feature type="transmembrane region" description="Helical" evidence="1">
    <location>
        <begin position="132"/>
        <end position="155"/>
    </location>
</feature>
<dbReference type="Proteomes" id="UP000176050">
    <property type="component" value="Chromosome"/>
</dbReference>
<keyword evidence="3" id="KW-1185">Reference proteome</keyword>
<organism evidence="2 3">
    <name type="scientific">Urechidicola croceus</name>
    <dbReference type="NCBI Taxonomy" id="1850246"/>
    <lineage>
        <taxon>Bacteria</taxon>
        <taxon>Pseudomonadati</taxon>
        <taxon>Bacteroidota</taxon>
        <taxon>Flavobacteriia</taxon>
        <taxon>Flavobacteriales</taxon>
        <taxon>Flavobacteriaceae</taxon>
        <taxon>Urechidicola</taxon>
    </lineage>
</organism>
<keyword evidence="1" id="KW-0812">Transmembrane</keyword>
<protein>
    <submittedName>
        <fullName evidence="2">Uncharacterized protein</fullName>
    </submittedName>
</protein>
<feature type="transmembrane region" description="Helical" evidence="1">
    <location>
        <begin position="16"/>
        <end position="36"/>
    </location>
</feature>
<reference evidence="2 3" key="1">
    <citation type="submission" date="2016-10" db="EMBL/GenBank/DDBJ databases">
        <title>Lutibacter sp. LPB0138, isolated from marine gastropod.</title>
        <authorList>
            <person name="Kim E."/>
            <person name="Yi H."/>
        </authorList>
    </citation>
    <scope>NUCLEOTIDE SEQUENCE [LARGE SCALE GENOMIC DNA]</scope>
    <source>
        <strain evidence="2 3">LPB0138</strain>
    </source>
</reference>
<keyword evidence="1" id="KW-1133">Transmembrane helix</keyword>
<evidence type="ECO:0000256" key="1">
    <source>
        <dbReference type="SAM" id="Phobius"/>
    </source>
</evidence>
<dbReference type="AlphaFoldDB" id="A0A1D8P557"/>